<evidence type="ECO:0000313" key="1">
    <source>
        <dbReference type="EMBL" id="TDO29671.1"/>
    </source>
</evidence>
<gene>
    <name evidence="1" type="ORF">EV643_14515</name>
</gene>
<reference evidence="1 2" key="1">
    <citation type="submission" date="2019-03" db="EMBL/GenBank/DDBJ databases">
        <title>Genomic Encyclopedia of Type Strains, Phase III (KMG-III): the genomes of soil and plant-associated and newly described type strains.</title>
        <authorList>
            <person name="Whitman W."/>
        </authorList>
    </citation>
    <scope>NUCLEOTIDE SEQUENCE [LARGE SCALE GENOMIC DNA]</scope>
    <source>
        <strain evidence="1 2">VKM Ac-2527</strain>
    </source>
</reference>
<sequence length="76" mass="7907">MVAPRGPRDITAPRPVAVRRRIPATTQGVERTVVLAFVGIRTFDLVQTAIALSTGGLAASTAPALDLTLVALVTVE</sequence>
<comment type="caution">
    <text evidence="1">The sequence shown here is derived from an EMBL/GenBank/DDBJ whole genome shotgun (WGS) entry which is preliminary data.</text>
</comment>
<proteinExistence type="predicted"/>
<evidence type="ECO:0000313" key="2">
    <source>
        <dbReference type="Proteomes" id="UP000295388"/>
    </source>
</evidence>
<organism evidence="1 2">
    <name type="scientific">Kribbella caucasensis</name>
    <dbReference type="NCBI Taxonomy" id="2512215"/>
    <lineage>
        <taxon>Bacteria</taxon>
        <taxon>Bacillati</taxon>
        <taxon>Actinomycetota</taxon>
        <taxon>Actinomycetes</taxon>
        <taxon>Propionibacteriales</taxon>
        <taxon>Kribbellaceae</taxon>
        <taxon>Kribbella</taxon>
    </lineage>
</organism>
<name>A0A4R6J4F6_9ACTN</name>
<keyword evidence="2" id="KW-1185">Reference proteome</keyword>
<dbReference type="AlphaFoldDB" id="A0A4R6J4F6"/>
<dbReference type="EMBL" id="SNWQ01000045">
    <property type="protein sequence ID" value="TDO29671.1"/>
    <property type="molecule type" value="Genomic_DNA"/>
</dbReference>
<protein>
    <submittedName>
        <fullName evidence="1">Uncharacterized protein</fullName>
    </submittedName>
</protein>
<dbReference type="Proteomes" id="UP000295388">
    <property type="component" value="Unassembled WGS sequence"/>
</dbReference>
<accession>A0A4R6J4F6</accession>